<keyword evidence="1" id="KW-0812">Transmembrane</keyword>
<reference evidence="2 3" key="1">
    <citation type="submission" date="2019-05" db="EMBL/GenBank/DDBJ databases">
        <title>Another draft genome of Portunus trituberculatus and its Hox gene families provides insights of decapod evolution.</title>
        <authorList>
            <person name="Jeong J.-H."/>
            <person name="Song I."/>
            <person name="Kim S."/>
            <person name="Choi T."/>
            <person name="Kim D."/>
            <person name="Ryu S."/>
            <person name="Kim W."/>
        </authorList>
    </citation>
    <scope>NUCLEOTIDE SEQUENCE [LARGE SCALE GENOMIC DNA]</scope>
    <source>
        <tissue evidence="2">Muscle</tissue>
    </source>
</reference>
<keyword evidence="3" id="KW-1185">Reference proteome</keyword>
<keyword evidence="1" id="KW-1133">Transmembrane helix</keyword>
<name>A0A5B7EQQ5_PORTR</name>
<dbReference type="Proteomes" id="UP000324222">
    <property type="component" value="Unassembled WGS sequence"/>
</dbReference>
<organism evidence="2 3">
    <name type="scientific">Portunus trituberculatus</name>
    <name type="common">Swimming crab</name>
    <name type="synonym">Neptunus trituberculatus</name>
    <dbReference type="NCBI Taxonomy" id="210409"/>
    <lineage>
        <taxon>Eukaryota</taxon>
        <taxon>Metazoa</taxon>
        <taxon>Ecdysozoa</taxon>
        <taxon>Arthropoda</taxon>
        <taxon>Crustacea</taxon>
        <taxon>Multicrustacea</taxon>
        <taxon>Malacostraca</taxon>
        <taxon>Eumalacostraca</taxon>
        <taxon>Eucarida</taxon>
        <taxon>Decapoda</taxon>
        <taxon>Pleocyemata</taxon>
        <taxon>Brachyura</taxon>
        <taxon>Eubrachyura</taxon>
        <taxon>Portunoidea</taxon>
        <taxon>Portunidae</taxon>
        <taxon>Portuninae</taxon>
        <taxon>Portunus</taxon>
    </lineage>
</organism>
<dbReference type="EMBL" id="VSRR010003331">
    <property type="protein sequence ID" value="MPC35715.1"/>
    <property type="molecule type" value="Genomic_DNA"/>
</dbReference>
<evidence type="ECO:0000313" key="3">
    <source>
        <dbReference type="Proteomes" id="UP000324222"/>
    </source>
</evidence>
<proteinExistence type="predicted"/>
<sequence length="56" mass="6256">MLPLSFISVCMFSFFPLYFLLYLSPSDIALHLLHSHHSITSQRSTNVASSITPSVT</sequence>
<evidence type="ECO:0000256" key="1">
    <source>
        <dbReference type="SAM" id="Phobius"/>
    </source>
</evidence>
<accession>A0A5B7EQQ5</accession>
<dbReference type="AlphaFoldDB" id="A0A5B7EQQ5"/>
<protein>
    <submittedName>
        <fullName evidence="2">Uncharacterized protein</fullName>
    </submittedName>
</protein>
<evidence type="ECO:0000313" key="2">
    <source>
        <dbReference type="EMBL" id="MPC35715.1"/>
    </source>
</evidence>
<keyword evidence="1" id="KW-0472">Membrane</keyword>
<feature type="transmembrane region" description="Helical" evidence="1">
    <location>
        <begin position="6"/>
        <end position="23"/>
    </location>
</feature>
<comment type="caution">
    <text evidence="2">The sequence shown here is derived from an EMBL/GenBank/DDBJ whole genome shotgun (WGS) entry which is preliminary data.</text>
</comment>
<gene>
    <name evidence="2" type="ORF">E2C01_029148</name>
</gene>